<dbReference type="AlphaFoldDB" id="A0AAD1SVD3"/>
<evidence type="ECO:0000256" key="3">
    <source>
        <dbReference type="ARBA" id="ARBA00022490"/>
    </source>
</evidence>
<evidence type="ECO:0000256" key="13">
    <source>
        <dbReference type="ARBA" id="ARBA00049262"/>
    </source>
</evidence>
<dbReference type="SUPFAM" id="SSF53474">
    <property type="entry name" value="alpha/beta-Hydrolases"/>
    <property type="match status" value="1"/>
</dbReference>
<evidence type="ECO:0000256" key="4">
    <source>
        <dbReference type="ARBA" id="ARBA00022553"/>
    </source>
</evidence>
<name>A0AAD1SVD3_PELCU</name>
<comment type="similarity">
    <text evidence="8">Belongs to the AB hydrolase superfamily. ABHD14 family.</text>
</comment>
<evidence type="ECO:0000256" key="10">
    <source>
        <dbReference type="ARBA" id="ARBA00041074"/>
    </source>
</evidence>
<comment type="subunit">
    <text evidence="9">May interact with TAF1.</text>
</comment>
<keyword evidence="16" id="KW-1185">Reference proteome</keyword>
<dbReference type="GO" id="GO:0045944">
    <property type="term" value="P:positive regulation of transcription by RNA polymerase II"/>
    <property type="evidence" value="ECO:0007669"/>
    <property type="project" value="TreeGrafter"/>
</dbReference>
<dbReference type="InterPro" id="IPR000073">
    <property type="entry name" value="AB_hydrolase_1"/>
</dbReference>
<evidence type="ECO:0000256" key="8">
    <source>
        <dbReference type="ARBA" id="ARBA00037942"/>
    </source>
</evidence>
<evidence type="ECO:0000256" key="11">
    <source>
        <dbReference type="ARBA" id="ARBA00043029"/>
    </source>
</evidence>
<dbReference type="Pfam" id="PF12697">
    <property type="entry name" value="Abhydrolase_6"/>
    <property type="match status" value="1"/>
</dbReference>
<dbReference type="GO" id="GO:0016746">
    <property type="term" value="F:acyltransferase activity"/>
    <property type="evidence" value="ECO:0007669"/>
    <property type="project" value="UniProtKB-KW"/>
</dbReference>
<organism evidence="15 16">
    <name type="scientific">Pelobates cultripes</name>
    <name type="common">Western spadefoot toad</name>
    <dbReference type="NCBI Taxonomy" id="61616"/>
    <lineage>
        <taxon>Eukaryota</taxon>
        <taxon>Metazoa</taxon>
        <taxon>Chordata</taxon>
        <taxon>Craniata</taxon>
        <taxon>Vertebrata</taxon>
        <taxon>Euteleostomi</taxon>
        <taxon>Amphibia</taxon>
        <taxon>Batrachia</taxon>
        <taxon>Anura</taxon>
        <taxon>Pelobatoidea</taxon>
        <taxon>Pelobatidae</taxon>
        <taxon>Pelobates</taxon>
    </lineage>
</organism>
<dbReference type="PANTHER" id="PTHR46197:SF2">
    <property type="entry name" value="PROTEIN-LYSINE DEACYLASE ABHD14B-RELATED"/>
    <property type="match status" value="1"/>
</dbReference>
<dbReference type="FunFam" id="3.40.50.1820:FF:000077">
    <property type="entry name" value="Abhydrolase domain containing 14B"/>
    <property type="match status" value="1"/>
</dbReference>
<evidence type="ECO:0000256" key="2">
    <source>
        <dbReference type="ARBA" id="ARBA00004496"/>
    </source>
</evidence>
<reference evidence="15" key="1">
    <citation type="submission" date="2022-03" db="EMBL/GenBank/DDBJ databases">
        <authorList>
            <person name="Alioto T."/>
            <person name="Alioto T."/>
            <person name="Gomez Garrido J."/>
        </authorList>
    </citation>
    <scope>NUCLEOTIDE SEQUENCE</scope>
</reference>
<keyword evidence="7" id="KW-0012">Acyltransferase</keyword>
<evidence type="ECO:0000256" key="7">
    <source>
        <dbReference type="ARBA" id="ARBA00023315"/>
    </source>
</evidence>
<evidence type="ECO:0000313" key="15">
    <source>
        <dbReference type="EMBL" id="CAH2312602.1"/>
    </source>
</evidence>
<evidence type="ECO:0000313" key="16">
    <source>
        <dbReference type="Proteomes" id="UP001295444"/>
    </source>
</evidence>
<keyword evidence="4" id="KW-0597">Phosphoprotein</keyword>
<protein>
    <recommendedName>
        <fullName evidence="10">Putative protein-lysine deacylase ABHD14B</fullName>
    </recommendedName>
    <alternativeName>
        <fullName evidence="11">Alpha/beta hydrolase domain-containing protein 14B</fullName>
    </alternativeName>
</protein>
<evidence type="ECO:0000256" key="9">
    <source>
        <dbReference type="ARBA" id="ARBA00038705"/>
    </source>
</evidence>
<keyword evidence="5" id="KW-0808">Transferase</keyword>
<feature type="domain" description="AB hydrolase-1" evidence="14">
    <location>
        <begin position="58"/>
        <end position="130"/>
    </location>
</feature>
<evidence type="ECO:0000259" key="14">
    <source>
        <dbReference type="Pfam" id="PF12697"/>
    </source>
</evidence>
<comment type="catalytic activity">
    <reaction evidence="13">
        <text>L-lysyl-[protein] + acetyl-CoA = N(6)-acetyl-L-lysyl-[protein] + CoA + H(+)</text>
        <dbReference type="Rhea" id="RHEA:45948"/>
        <dbReference type="Rhea" id="RHEA-COMP:9752"/>
        <dbReference type="Rhea" id="RHEA-COMP:10731"/>
        <dbReference type="ChEBI" id="CHEBI:15378"/>
        <dbReference type="ChEBI" id="CHEBI:29969"/>
        <dbReference type="ChEBI" id="CHEBI:57287"/>
        <dbReference type="ChEBI" id="CHEBI:57288"/>
        <dbReference type="ChEBI" id="CHEBI:61930"/>
    </reaction>
    <physiologicalReaction direction="right-to-left" evidence="13">
        <dbReference type="Rhea" id="RHEA:45950"/>
    </physiologicalReaction>
</comment>
<dbReference type="PANTHER" id="PTHR46197">
    <property type="entry name" value="PROTEIN ABHD14B-LIKE"/>
    <property type="match status" value="1"/>
</dbReference>
<gene>
    <name evidence="15" type="ORF">PECUL_23A013149</name>
</gene>
<dbReference type="EMBL" id="OW240919">
    <property type="protein sequence ID" value="CAH2312602.1"/>
    <property type="molecule type" value="Genomic_DNA"/>
</dbReference>
<sequence>MPGPNFFPSPALDGKFPRIIVAADMTEVPIKEGSVKISGQTLFFREVAAVQGPPRHPVLLLHGIRFSSLEWQNLHTLEKLATAGHRAVAIDLPGLGKSKEAVAPSPLGEPAPPGFLQEVLEALNMVPAVVISPSLSGMYSLPLILNQQQYLAAYVPVAPICTDKFSVEAYAGVQVPTLIVYGDKDEQLGEMSLRNLKNLPNHRVLCMQGAGHACYLDDPETWHKGLLDFLGNLK</sequence>
<evidence type="ECO:0000256" key="1">
    <source>
        <dbReference type="ARBA" id="ARBA00004123"/>
    </source>
</evidence>
<dbReference type="Gene3D" id="3.40.50.1820">
    <property type="entry name" value="alpha/beta hydrolase"/>
    <property type="match status" value="1"/>
</dbReference>
<evidence type="ECO:0000256" key="5">
    <source>
        <dbReference type="ARBA" id="ARBA00022679"/>
    </source>
</evidence>
<keyword evidence="6" id="KW-0539">Nucleus</keyword>
<dbReference type="Proteomes" id="UP001295444">
    <property type="component" value="Chromosome 08"/>
</dbReference>
<evidence type="ECO:0000256" key="12">
    <source>
        <dbReference type="ARBA" id="ARBA00045947"/>
    </source>
</evidence>
<evidence type="ECO:0000256" key="6">
    <source>
        <dbReference type="ARBA" id="ARBA00023242"/>
    </source>
</evidence>
<keyword evidence="3" id="KW-0963">Cytoplasm</keyword>
<dbReference type="GO" id="GO:0016787">
    <property type="term" value="F:hydrolase activity"/>
    <property type="evidence" value="ECO:0007669"/>
    <property type="project" value="TreeGrafter"/>
</dbReference>
<dbReference type="GO" id="GO:0005737">
    <property type="term" value="C:cytoplasm"/>
    <property type="evidence" value="ECO:0007669"/>
    <property type="project" value="UniProtKB-SubCell"/>
</dbReference>
<proteinExistence type="inferred from homology"/>
<accession>A0AAD1SVD3</accession>
<comment type="subcellular location">
    <subcellularLocation>
        <location evidence="2">Cytoplasm</location>
    </subcellularLocation>
    <subcellularLocation>
        <location evidence="1">Nucleus</location>
    </subcellularLocation>
</comment>
<dbReference type="InterPro" id="IPR029058">
    <property type="entry name" value="AB_hydrolase_fold"/>
</dbReference>
<dbReference type="GO" id="GO:0005634">
    <property type="term" value="C:nucleus"/>
    <property type="evidence" value="ECO:0007669"/>
    <property type="project" value="UniProtKB-SubCell"/>
</dbReference>
<comment type="function">
    <text evidence="12">Acts as an atypical protein-lysine deacetylase in vitro. Catalyzes the deacetylation of lysine residues using CoA as substrate, generating acetyl-CoA and the free amine of protein-lysine residues. Additional experiments are however required to confirm the protein-lysine deacetylase activity in vivo. Has hydrolase activity towards various surrogate p-nitrophenyl (pNp) substrates, such as pNp-butyrate, pNp-acetate and pNp-octanoate in vitro, with a strong preference for pNp-acetate. May activate transcription.</text>
</comment>